<accession>A0A2T9X8L3</accession>
<organism evidence="1 2">
    <name type="scientific">Acidianus hospitalis</name>
    <dbReference type="NCBI Taxonomy" id="563177"/>
    <lineage>
        <taxon>Archaea</taxon>
        <taxon>Thermoproteota</taxon>
        <taxon>Thermoprotei</taxon>
        <taxon>Sulfolobales</taxon>
        <taxon>Sulfolobaceae</taxon>
        <taxon>Acidianus</taxon>
    </lineage>
</organism>
<reference evidence="1 2" key="1">
    <citation type="journal article" date="2015" name="Appl. Environ. Microbiol.">
        <title>Nanoarchaeota, Their Sulfolobales Host, and Nanoarchaeota Virus Distribution across Yellowstone National Park Hot Springs.</title>
        <authorList>
            <person name="Munson-McGee J.H."/>
            <person name="Field E.K."/>
            <person name="Bateson M."/>
            <person name="Rooney C."/>
            <person name="Stepanauskas R."/>
            <person name="Young M.J."/>
        </authorList>
    </citation>
    <scope>NUCLEOTIDE SEQUENCE [LARGE SCALE GENOMIC DNA]</scope>
    <source>
        <strain evidence="1">SCGC AC-742_N10</strain>
    </source>
</reference>
<gene>
    <name evidence="1" type="ORF">DDW13_03250</name>
</gene>
<evidence type="ECO:0000313" key="1">
    <source>
        <dbReference type="EMBL" id="PVU76385.1"/>
    </source>
</evidence>
<name>A0A2T9X8L3_9CREN</name>
<proteinExistence type="predicted"/>
<comment type="caution">
    <text evidence="1">The sequence shown here is derived from an EMBL/GenBank/DDBJ whole genome shotgun (WGS) entry which is preliminary data.</text>
</comment>
<dbReference type="AlphaFoldDB" id="A0A2T9X8L3"/>
<dbReference type="EMBL" id="QEFD01000103">
    <property type="protein sequence ID" value="PVU76385.1"/>
    <property type="molecule type" value="Genomic_DNA"/>
</dbReference>
<sequence length="108" mass="12227">MLLVIPYFILWGLWGKYFRKIVTEGLKYVGDEYVDENYKIPPLSSVKIAINGKCAIVINGGTGWATIRINGGPREKVFKIRLLNAVGTLEIINESRFFPIIVSIRRSP</sequence>
<evidence type="ECO:0000313" key="2">
    <source>
        <dbReference type="Proteomes" id="UP000245638"/>
    </source>
</evidence>
<dbReference type="Proteomes" id="UP000245638">
    <property type="component" value="Unassembled WGS sequence"/>
</dbReference>
<protein>
    <submittedName>
        <fullName evidence="1">Uncharacterized protein</fullName>
    </submittedName>
</protein>